<dbReference type="Gene3D" id="2.60.120.330">
    <property type="entry name" value="B-lactam Antibiotic, Isopenicillin N Synthase, Chain"/>
    <property type="match status" value="1"/>
</dbReference>
<proteinExistence type="predicted"/>
<dbReference type="PhylomeDB" id="B8M0S2"/>
<dbReference type="PANTHER" id="PTHR30613">
    <property type="entry name" value="UNCHARACTERIZED PROTEIN YBIU-RELATED"/>
    <property type="match status" value="1"/>
</dbReference>
<dbReference type="InParanoid" id="B8M0S2"/>
<dbReference type="OMA" id="FRSYQGW"/>
<dbReference type="InterPro" id="IPR010856">
    <property type="entry name" value="Gig2-like"/>
</dbReference>
<name>B8M0S2_TALSN</name>
<dbReference type="PANTHER" id="PTHR30613:SF1">
    <property type="entry name" value="DUF1479 DOMAIN PROTEIN (AFU_ORTHOLOGUE AFUA_5G09280)"/>
    <property type="match status" value="1"/>
</dbReference>
<keyword evidence="3" id="KW-1185">Reference proteome</keyword>
<evidence type="ECO:0000313" key="2">
    <source>
        <dbReference type="EMBL" id="EED21455.1"/>
    </source>
</evidence>
<accession>B8M0S2</accession>
<dbReference type="EMBL" id="EQ962653">
    <property type="protein sequence ID" value="EED21455.1"/>
    <property type="molecule type" value="Genomic_DNA"/>
</dbReference>
<feature type="region of interest" description="Disordered" evidence="1">
    <location>
        <begin position="398"/>
        <end position="419"/>
    </location>
</feature>
<gene>
    <name evidence="2" type="ORF">TSTA_086880</name>
</gene>
<evidence type="ECO:0000256" key="1">
    <source>
        <dbReference type="SAM" id="MobiDB-lite"/>
    </source>
</evidence>
<sequence length="458" mass="51073">MQTTNNRAESASSIASAFASLSNGVTELPPRFVALKRELVADKEDAVLAGWNRLLERVSLEKLQNLDTSIIPEVEFKDIAANSGNIPKDIVKRLRDCGTIVIRDLVEEAQALKWKEQIRNYVNKNPQTKGFPVNDIQVYELYWSKAQLEARAHENMLAAQIALNRVWSAKPEDAVDLEVPLTYCDRVRMRKPGDRSFNLGPHLDGGSLERWEDPEYRKCYAKILSGDWENHDPFDVTHRLKATVDMYNGPGGCSVFRSYQGWLSLSDCSPGSGTLHVMPDLVASTAYTLIRPFVKQTANGIDWELGLDTPHFHGTAMGTGQELTTEFHPHLNPHGFVSIPRVRPGDAVFWHCDVAHMVEAEHGGIADSSVLYIPSVPLCEVNIAYVKRQRENFIQGVAPPDFPGGVGESQHRERGQDEDVKSIAGRRAMGFQMFEVHDRLTTGQRVAAETANAILGFN</sequence>
<dbReference type="Proteomes" id="UP000001745">
    <property type="component" value="Unassembled WGS sequence"/>
</dbReference>
<dbReference type="Pfam" id="PF07350">
    <property type="entry name" value="Gig2-like"/>
    <property type="match status" value="1"/>
</dbReference>
<reference evidence="3" key="1">
    <citation type="journal article" date="2015" name="Genome Announc.">
        <title>Genome sequence of the AIDS-associated pathogen Penicillium marneffei (ATCC18224) and its near taxonomic relative Talaromyces stipitatus (ATCC10500).</title>
        <authorList>
            <person name="Nierman W.C."/>
            <person name="Fedorova-Abrams N.D."/>
            <person name="Andrianopoulos A."/>
        </authorList>
    </citation>
    <scope>NUCLEOTIDE SEQUENCE [LARGE SCALE GENOMIC DNA]</scope>
    <source>
        <strain evidence="3">ATCC 10500 / CBS 375.48 / QM 6759 / NRRL 1006</strain>
    </source>
</reference>
<dbReference type="HOGENOM" id="CLU_011148_0_0_1"/>
<organism evidence="2 3">
    <name type="scientific">Talaromyces stipitatus (strain ATCC 10500 / CBS 375.48 / QM 6759 / NRRL 1006)</name>
    <name type="common">Penicillium stipitatum</name>
    <dbReference type="NCBI Taxonomy" id="441959"/>
    <lineage>
        <taxon>Eukaryota</taxon>
        <taxon>Fungi</taxon>
        <taxon>Dikarya</taxon>
        <taxon>Ascomycota</taxon>
        <taxon>Pezizomycotina</taxon>
        <taxon>Eurotiomycetes</taxon>
        <taxon>Eurotiomycetidae</taxon>
        <taxon>Eurotiales</taxon>
        <taxon>Trichocomaceae</taxon>
        <taxon>Talaromyces</taxon>
        <taxon>Talaromyces sect. Talaromyces</taxon>
    </lineage>
</organism>
<dbReference type="AlphaFoldDB" id="B8M0S2"/>
<feature type="compositionally biased region" description="Basic and acidic residues" evidence="1">
    <location>
        <begin position="409"/>
        <end position="419"/>
    </location>
</feature>
<dbReference type="GeneID" id="8110094"/>
<dbReference type="InterPro" id="IPR027443">
    <property type="entry name" value="IPNS-like_sf"/>
</dbReference>
<dbReference type="SUPFAM" id="SSF51197">
    <property type="entry name" value="Clavaminate synthase-like"/>
    <property type="match status" value="1"/>
</dbReference>
<dbReference type="STRING" id="441959.B8M0S2"/>
<protein>
    <recommendedName>
        <fullName evidence="4">DUF1479 domain protein</fullName>
    </recommendedName>
</protein>
<dbReference type="eggNOG" id="ENOG502QUAF">
    <property type="taxonomic scope" value="Eukaryota"/>
</dbReference>
<dbReference type="OrthoDB" id="8249012at2759"/>
<dbReference type="VEuPathDB" id="FungiDB:TSTA_086880"/>
<evidence type="ECO:0008006" key="4">
    <source>
        <dbReference type="Google" id="ProtNLM"/>
    </source>
</evidence>
<evidence type="ECO:0000313" key="3">
    <source>
        <dbReference type="Proteomes" id="UP000001745"/>
    </source>
</evidence>
<dbReference type="RefSeq" id="XP_002478418.1">
    <property type="nucleotide sequence ID" value="XM_002478373.1"/>
</dbReference>